<dbReference type="AlphaFoldDB" id="A9MHU7"/>
<dbReference type="HOGENOM" id="CLU_3084488_0_0_6"/>
<name>A9MHU7_SALAR</name>
<protein>
    <submittedName>
        <fullName evidence="1">Uncharacterized protein</fullName>
    </submittedName>
</protein>
<gene>
    <name evidence="1" type="ordered locus">SARI_01955</name>
</gene>
<dbReference type="KEGG" id="ses:SARI_01955"/>
<dbReference type="InterPro" id="IPR003458">
    <property type="entry name" value="Phage_T4_Gp38_tail_assem"/>
</dbReference>
<dbReference type="Proteomes" id="UP000002084">
    <property type="component" value="Chromosome"/>
</dbReference>
<keyword evidence="2" id="KW-1185">Reference proteome</keyword>
<reference evidence="1 2" key="1">
    <citation type="submission" date="2007-11" db="EMBL/GenBank/DDBJ databases">
        <authorList>
            <consortium name="The Salmonella enterica serovar Arizonae Genome Sequencing Project"/>
            <person name="McClelland M."/>
            <person name="Sanderson E.K."/>
            <person name="Porwollik S."/>
            <person name="Spieth J."/>
            <person name="Clifton W.S."/>
            <person name="Fulton R."/>
            <person name="Chunyan W."/>
            <person name="Wollam A."/>
            <person name="Shah N."/>
            <person name="Pepin K."/>
            <person name="Bhonagiri V."/>
            <person name="Nash W."/>
            <person name="Johnson M."/>
            <person name="Thiruvilangam P."/>
            <person name="Wilson R."/>
        </authorList>
    </citation>
    <scope>NUCLEOTIDE SEQUENCE [LARGE SCALE GENOMIC DNA]</scope>
    <source>
        <strain evidence="2">ATCC BAA-731 / CDC346-86 / RSK2980</strain>
    </source>
</reference>
<proteinExistence type="predicted"/>
<dbReference type="Pfam" id="PF02413">
    <property type="entry name" value="Caudo_TAP"/>
    <property type="match status" value="1"/>
</dbReference>
<organism evidence="1 2">
    <name type="scientific">Salmonella arizonae (strain ATCC BAA-731 / CDC346-86 / RSK2980)</name>
    <dbReference type="NCBI Taxonomy" id="41514"/>
    <lineage>
        <taxon>Bacteria</taxon>
        <taxon>Pseudomonadati</taxon>
        <taxon>Pseudomonadota</taxon>
        <taxon>Gammaproteobacteria</taxon>
        <taxon>Enterobacterales</taxon>
        <taxon>Enterobacteriaceae</taxon>
        <taxon>Salmonella</taxon>
    </lineage>
</organism>
<evidence type="ECO:0000313" key="2">
    <source>
        <dbReference type="Proteomes" id="UP000002084"/>
    </source>
</evidence>
<sequence length="52" mass="5509">MKDESAEAAARLCESEETKSCLLQMASGKIAPLQDAVAPGIATDDKKARLDM</sequence>
<evidence type="ECO:0000313" key="1">
    <source>
        <dbReference type="EMBL" id="ABX21837.1"/>
    </source>
</evidence>
<dbReference type="EMBL" id="CP000880">
    <property type="protein sequence ID" value="ABX21837.1"/>
    <property type="molecule type" value="Genomic_DNA"/>
</dbReference>
<accession>A9MHU7</accession>